<comment type="caution">
    <text evidence="2">The sequence shown here is derived from an EMBL/GenBank/DDBJ whole genome shotgun (WGS) entry which is preliminary data.</text>
</comment>
<dbReference type="RefSeq" id="WP_316897293.1">
    <property type="nucleotide sequence ID" value="NZ_CAUDKV010000032.1"/>
</dbReference>
<reference evidence="2 3" key="1">
    <citation type="submission" date="2023-07" db="EMBL/GenBank/DDBJ databases">
        <authorList>
            <person name="Peeters C."/>
        </authorList>
    </citation>
    <scope>NUCLEOTIDE SEQUENCE [LARGE SCALE GENOMIC DNA]</scope>
    <source>
        <strain evidence="2 3">R-77569</strain>
    </source>
</reference>
<accession>A0ABM9L283</accession>
<dbReference type="EMBL" id="CAUDKV010000032">
    <property type="protein sequence ID" value="CAJ0898230.1"/>
    <property type="molecule type" value="Genomic_DNA"/>
</dbReference>
<dbReference type="Proteomes" id="UP001190452">
    <property type="component" value="Unassembled WGS sequence"/>
</dbReference>
<protein>
    <submittedName>
        <fullName evidence="2">IS481 family transposase ISKpn28</fullName>
    </submittedName>
</protein>
<evidence type="ECO:0000313" key="2">
    <source>
        <dbReference type="EMBL" id="CAJ0898230.1"/>
    </source>
</evidence>
<name>A0ABM9L283_9RALS</name>
<keyword evidence="3" id="KW-1185">Reference proteome</keyword>
<evidence type="ECO:0000256" key="1">
    <source>
        <dbReference type="SAM" id="MobiDB-lite"/>
    </source>
</evidence>
<feature type="region of interest" description="Disordered" evidence="1">
    <location>
        <begin position="144"/>
        <end position="172"/>
    </location>
</feature>
<dbReference type="Pfam" id="PF13384">
    <property type="entry name" value="HTH_23"/>
    <property type="match status" value="1"/>
</dbReference>
<organism evidence="2 3">
    <name type="scientific">Ralstonia mannitolilytica</name>
    <dbReference type="NCBI Taxonomy" id="105219"/>
    <lineage>
        <taxon>Bacteria</taxon>
        <taxon>Pseudomonadati</taxon>
        <taxon>Pseudomonadota</taxon>
        <taxon>Betaproteobacteria</taxon>
        <taxon>Burkholderiales</taxon>
        <taxon>Burkholderiaceae</taxon>
        <taxon>Ralstonia</taxon>
    </lineage>
</organism>
<sequence>MQVQRIGYGIRGFYRAAHLGHLWEMTPKDAQQRLRILHFWERHGLAATIDAFGVSKRTLYRWRQAGGNPAALAANSCRPRQLRHSRHDPRLVQGIRHLRRLYPNLGKAKLQVLLEPWCREHGLHLPSVSTIGRIIAAAVDKMRHSPARIDRRGRPKPVRRHPKPRKPRGARTAPLQCLAVDTVERVRDGLRRYILTCIDPASTFGLAVALPDKAAFHTQAALAAILPLLPAKHQVVPSDNVLRNVFKNRPLLLADDLGGQDNGP</sequence>
<feature type="compositionally biased region" description="Basic residues" evidence="1">
    <location>
        <begin position="153"/>
        <end position="169"/>
    </location>
</feature>
<gene>
    <name evidence="2" type="ORF">R77569_04787</name>
</gene>
<evidence type="ECO:0000313" key="3">
    <source>
        <dbReference type="Proteomes" id="UP001190452"/>
    </source>
</evidence>
<proteinExistence type="predicted"/>